<dbReference type="Pfam" id="PF19534">
    <property type="entry name" value="DUF6059"/>
    <property type="match status" value="1"/>
</dbReference>
<dbReference type="RefSeq" id="WP_086800148.1">
    <property type="nucleotide sequence ID" value="NZ_JACYXT010000025.1"/>
</dbReference>
<gene>
    <name evidence="1" type="ORF">IHE70_40480</name>
</gene>
<sequence length="81" mass="8955">MKLLRPCLRLVRGMWDGLVVYGLLLVCGETSAYEAAARRAPLRGLPPGHPERLRTDLPLSPLERRLARELAAPAPGRRESA</sequence>
<dbReference type="AlphaFoldDB" id="A0A927QJB7"/>
<protein>
    <submittedName>
        <fullName evidence="1">Uncharacterized protein</fullName>
    </submittedName>
</protein>
<organism evidence="1 2">
    <name type="scientific">Streptomyces caniscabiei</name>
    <dbReference type="NCBI Taxonomy" id="2746961"/>
    <lineage>
        <taxon>Bacteria</taxon>
        <taxon>Bacillati</taxon>
        <taxon>Actinomycetota</taxon>
        <taxon>Actinomycetes</taxon>
        <taxon>Kitasatosporales</taxon>
        <taxon>Streptomycetaceae</taxon>
        <taxon>Streptomyces</taxon>
    </lineage>
</organism>
<evidence type="ECO:0000313" key="1">
    <source>
        <dbReference type="EMBL" id="MBD9729358.1"/>
    </source>
</evidence>
<evidence type="ECO:0000313" key="2">
    <source>
        <dbReference type="Proteomes" id="UP000661025"/>
    </source>
</evidence>
<reference evidence="1" key="1">
    <citation type="submission" date="2020-09" db="EMBL/GenBank/DDBJ databases">
        <title>Streptomyces canutascabiei sp. nov., which causes potato common scab and is distributed across the world.</title>
        <authorList>
            <person name="Nguyen H.P."/>
            <person name="Weisberg A.J."/>
            <person name="Chang J.H."/>
            <person name="Clarke C.R."/>
        </authorList>
    </citation>
    <scope>NUCLEOTIDE SEQUENCE</scope>
    <source>
        <strain evidence="1">ID-01-6.2a</strain>
    </source>
</reference>
<dbReference type="InterPro" id="IPR045701">
    <property type="entry name" value="DUF6059"/>
</dbReference>
<proteinExistence type="predicted"/>
<dbReference type="EMBL" id="JACYXT010000025">
    <property type="protein sequence ID" value="MBD9729358.1"/>
    <property type="molecule type" value="Genomic_DNA"/>
</dbReference>
<comment type="caution">
    <text evidence="1">The sequence shown here is derived from an EMBL/GenBank/DDBJ whole genome shotgun (WGS) entry which is preliminary data.</text>
</comment>
<accession>A0A927QJB7</accession>
<name>A0A927QJB7_9ACTN</name>
<dbReference type="Proteomes" id="UP000661025">
    <property type="component" value="Unassembled WGS sequence"/>
</dbReference>